<accession>A0A1I1E0I0</accession>
<name>A0A1I1E0I0_9BACT</name>
<dbReference type="Proteomes" id="UP000199514">
    <property type="component" value="Unassembled WGS sequence"/>
</dbReference>
<keyword evidence="2" id="KW-1185">Reference proteome</keyword>
<proteinExistence type="predicted"/>
<dbReference type="RefSeq" id="WP_091506908.1">
    <property type="nucleotide sequence ID" value="NZ_FOLE01000001.1"/>
</dbReference>
<dbReference type="OrthoDB" id="1453086at2"/>
<evidence type="ECO:0000313" key="2">
    <source>
        <dbReference type="Proteomes" id="UP000199514"/>
    </source>
</evidence>
<organism evidence="1 2">
    <name type="scientific">Flexibacter flexilis DSM 6793</name>
    <dbReference type="NCBI Taxonomy" id="927664"/>
    <lineage>
        <taxon>Bacteria</taxon>
        <taxon>Pseudomonadati</taxon>
        <taxon>Bacteroidota</taxon>
        <taxon>Cytophagia</taxon>
        <taxon>Cytophagales</taxon>
        <taxon>Flexibacteraceae</taxon>
        <taxon>Flexibacter</taxon>
    </lineage>
</organism>
<dbReference type="AlphaFoldDB" id="A0A1I1E0I0"/>
<evidence type="ECO:0000313" key="1">
    <source>
        <dbReference type="EMBL" id="SFB80577.1"/>
    </source>
</evidence>
<gene>
    <name evidence="1" type="ORF">SAMN05421780_101559</name>
</gene>
<dbReference type="STRING" id="927664.SAMN05421780_101559"/>
<reference evidence="1 2" key="1">
    <citation type="submission" date="2016-10" db="EMBL/GenBank/DDBJ databases">
        <authorList>
            <person name="de Groot N.N."/>
        </authorList>
    </citation>
    <scope>NUCLEOTIDE SEQUENCE [LARGE SCALE GENOMIC DNA]</scope>
    <source>
        <strain evidence="1 2">DSM 6793</strain>
    </source>
</reference>
<protein>
    <submittedName>
        <fullName evidence="1">Uncharacterized protein</fullName>
    </submittedName>
</protein>
<sequence>MRNKEQLAKRNQKLRKMYDEYSAKKYNGRKMYTTEYIVGLIADTFFLAYRTVYDILFSRQIVQAA</sequence>
<dbReference type="EMBL" id="FOLE01000001">
    <property type="protein sequence ID" value="SFB80577.1"/>
    <property type="molecule type" value="Genomic_DNA"/>
</dbReference>